<dbReference type="InterPro" id="IPR040980">
    <property type="entry name" value="SWI2_SNF2"/>
</dbReference>
<keyword evidence="4 10" id="KW-0547">Nucleotide-binding</keyword>
<comment type="subunit">
    <text evidence="10">The type I restriction/modification system is composed of three polypeptides R, M and S.</text>
</comment>
<organism evidence="12 13">
    <name type="scientific">Amphritea japonica ATCC BAA-1530</name>
    <dbReference type="NCBI Taxonomy" id="1278309"/>
    <lineage>
        <taxon>Bacteria</taxon>
        <taxon>Pseudomonadati</taxon>
        <taxon>Pseudomonadota</taxon>
        <taxon>Gammaproteobacteria</taxon>
        <taxon>Oceanospirillales</taxon>
        <taxon>Oceanospirillaceae</taxon>
        <taxon>Amphritea</taxon>
    </lineage>
</organism>
<evidence type="ECO:0000313" key="13">
    <source>
        <dbReference type="Proteomes" id="UP000595663"/>
    </source>
</evidence>
<evidence type="ECO:0000256" key="6">
    <source>
        <dbReference type="ARBA" id="ARBA00022759"/>
    </source>
</evidence>
<comment type="similarity">
    <text evidence="2 10">Belongs to the HsdR family.</text>
</comment>
<dbReference type="AlphaFoldDB" id="A0A7R6ST07"/>
<evidence type="ECO:0000256" key="8">
    <source>
        <dbReference type="ARBA" id="ARBA00022840"/>
    </source>
</evidence>
<dbReference type="Proteomes" id="UP000595663">
    <property type="component" value="Chromosome"/>
</dbReference>
<dbReference type="Pfam" id="PF18766">
    <property type="entry name" value="SWI2_SNF2"/>
    <property type="match status" value="1"/>
</dbReference>
<sequence>MSAVGQRERATQNRVVKLFQNQLDYQYYGDWQKRVDNSNIEESYLRDWLGKQGVESGLITDALRQLKRAAAMGDGKKLYHANNSVYGLLRYGVKVRQTQGGQTQTVWLIDWQQPQNNEFAIAEEVSIKGEHTKRPDIVLYVNGIALGVIELKRSSVSVTEGIRQNLDNQKKTFIRDFFSTMQLVMAGNDTEGLRYGTIETSEKHYYRWKEENPAYNPELDDRSKKHFSLDDVDYADELLDFDIIHLCQKKRFLELIHDFIVFDAGVKKTSRHNQYSGVKAAQQRVQENQGGIIWHTQGSGKSLSMVWLAKWIREHVANARVLVVTDRTELDDQIEGVYQGVDEEIYRCTSGADLIATLNASDQWLLCSLVHKFGRRGGADEDDTQAEKATDEYIQQLKESLPDDFSAKGNLFVFVDECHRTQSGKLHDAMQVILPDSVFIGFTGTPLLKKDKQKSIEVFGSYIHTYKFDEAVADGVVLDLQYEARDIDQYIKSPEKIDEWFELNTKGLTDMAKVQLKQRWGTMKKVLSSKDRLEMIVNDILMDMMKRPRLMDGRGNAMLVCASIYQACKVYELFNGTDLKGKCAIVTSYLPSPNDIKGEESGEGYTEKLHQYQIYQDMLADYFEVSKDEAIKKAEEFEQRVKEQFKKEPGQMRLLIVVDKLLTGFDAPSATYLYIDKKMQDHGLFQAICRVNRLDGEDKEYGYIVDYKDLFHSLETSIGDYTSGAFDAYEQEDVQGLLTDRLVKSREKLEQALETSSALCEPVLQPKATIDYLRYFCGDVLNPEALKLNEAKRVSLYRNVAALVRAYANMASEMEGAGYSATETRQIKTEVEHFADMRKEVKIASRDEVDLKQFEPAMRRLLDTYIKAEDSELLIDFEELGLVELIITKIKQCPPKADNKPVPEAMAETIENNIRKVIIDEQPINPKYYEKMSELLDALIEQRRDEAISYEAYLKEVKKLAEGVVKPDGLVTYPQSMNSKAKQSLYDNLNGNETLVSGLDEAVKSVKKEGWKSNRFKYKSVENAVTEQLASYNVDLSGVMDIIKNQTEYD</sequence>
<dbReference type="Gene3D" id="3.40.50.300">
    <property type="entry name" value="P-loop containing nucleotide triphosphate hydrolases"/>
    <property type="match status" value="2"/>
</dbReference>
<dbReference type="GO" id="GO:0003677">
    <property type="term" value="F:DNA binding"/>
    <property type="evidence" value="ECO:0007669"/>
    <property type="project" value="UniProtKB-KW"/>
</dbReference>
<dbReference type="OrthoDB" id="9758243at2"/>
<keyword evidence="5 10" id="KW-0680">Restriction system</keyword>
<evidence type="ECO:0000256" key="7">
    <source>
        <dbReference type="ARBA" id="ARBA00022801"/>
    </source>
</evidence>
<keyword evidence="9 10" id="KW-0238">DNA-binding</keyword>
<dbReference type="NCBIfam" id="TIGR00348">
    <property type="entry name" value="hsdR"/>
    <property type="match status" value="1"/>
</dbReference>
<dbReference type="GO" id="GO:0009307">
    <property type="term" value="P:DNA restriction-modification system"/>
    <property type="evidence" value="ECO:0007669"/>
    <property type="project" value="UniProtKB-KW"/>
</dbReference>
<dbReference type="SUPFAM" id="SSF52540">
    <property type="entry name" value="P-loop containing nucleoside triphosphate hydrolases"/>
    <property type="match status" value="1"/>
</dbReference>
<dbReference type="PANTHER" id="PTHR30195:SF15">
    <property type="entry name" value="TYPE I RESTRICTION ENZYME HINDI ENDONUCLEASE SUBUNIT"/>
    <property type="match status" value="1"/>
</dbReference>
<protein>
    <recommendedName>
        <fullName evidence="10">Type I restriction enzyme endonuclease subunit</fullName>
        <shortName evidence="10">R protein</shortName>
        <ecNumber evidence="10">3.1.21.3</ecNumber>
    </recommendedName>
</protein>
<dbReference type="InterPro" id="IPR004473">
    <property type="entry name" value="Restrct_endonuc_typeI_HsdR"/>
</dbReference>
<dbReference type="PANTHER" id="PTHR30195">
    <property type="entry name" value="TYPE I SITE-SPECIFIC DEOXYRIBONUCLEASE PROTEIN SUBUNIT M AND R"/>
    <property type="match status" value="1"/>
</dbReference>
<evidence type="ECO:0000313" key="12">
    <source>
        <dbReference type="EMBL" id="BBB26815.1"/>
    </source>
</evidence>
<proteinExistence type="inferred from homology"/>
<evidence type="ECO:0000256" key="2">
    <source>
        <dbReference type="ARBA" id="ARBA00008598"/>
    </source>
</evidence>
<comment type="function">
    <text evidence="10">Subunit R is required for both nuclease and ATPase activities, but not for modification.</text>
</comment>
<evidence type="ECO:0000256" key="3">
    <source>
        <dbReference type="ARBA" id="ARBA00022722"/>
    </source>
</evidence>
<dbReference type="REBASE" id="457646">
    <property type="entry name" value="Aja1530ORF2228P"/>
</dbReference>
<dbReference type="InterPro" id="IPR055180">
    <property type="entry name" value="HsdR_RecA-like_helicase_dom_2"/>
</dbReference>
<dbReference type="KEGG" id="ajp:AMJAP_2225"/>
<dbReference type="SMART" id="SM00487">
    <property type="entry name" value="DEXDc"/>
    <property type="match status" value="1"/>
</dbReference>
<dbReference type="CDD" id="cd18800">
    <property type="entry name" value="SF2_C_EcoR124I-like"/>
    <property type="match status" value="1"/>
</dbReference>
<name>A0A7R6ST07_9GAMM</name>
<comment type="catalytic activity">
    <reaction evidence="1 10">
        <text>Endonucleolytic cleavage of DNA to give random double-stranded fragments with terminal 5'-phosphates, ATP is simultaneously hydrolyzed.</text>
        <dbReference type="EC" id="3.1.21.3"/>
    </reaction>
</comment>
<dbReference type="Gene3D" id="3.90.1570.50">
    <property type="match status" value="1"/>
</dbReference>
<evidence type="ECO:0000256" key="10">
    <source>
        <dbReference type="RuleBase" id="RU364115"/>
    </source>
</evidence>
<keyword evidence="6" id="KW-0255">Endonuclease</keyword>
<gene>
    <name evidence="12" type="primary">hsdR</name>
    <name evidence="12" type="ORF">AMJAP_2225</name>
</gene>
<keyword evidence="3" id="KW-0540">Nuclease</keyword>
<dbReference type="Pfam" id="PF04313">
    <property type="entry name" value="HSDR_N"/>
    <property type="match status" value="1"/>
</dbReference>
<feature type="domain" description="Helicase ATP-binding" evidence="11">
    <location>
        <begin position="265"/>
        <end position="483"/>
    </location>
</feature>
<dbReference type="InterPro" id="IPR027417">
    <property type="entry name" value="P-loop_NTPase"/>
</dbReference>
<keyword evidence="13" id="KW-1185">Reference proteome</keyword>
<dbReference type="RefSeq" id="WP_019620395.1">
    <property type="nucleotide sequence ID" value="NZ_AP014545.1"/>
</dbReference>
<dbReference type="GO" id="GO:0009035">
    <property type="term" value="F:type I site-specific deoxyribonuclease activity"/>
    <property type="evidence" value="ECO:0007669"/>
    <property type="project" value="UniProtKB-EC"/>
</dbReference>
<accession>A0A7R6ST07</accession>
<dbReference type="CDD" id="cd18030">
    <property type="entry name" value="DEXHc_RE_I_HsdR"/>
    <property type="match status" value="1"/>
</dbReference>
<dbReference type="GO" id="GO:0005524">
    <property type="term" value="F:ATP binding"/>
    <property type="evidence" value="ECO:0007669"/>
    <property type="project" value="UniProtKB-KW"/>
</dbReference>
<evidence type="ECO:0000256" key="5">
    <source>
        <dbReference type="ARBA" id="ARBA00022747"/>
    </source>
</evidence>
<dbReference type="InterPro" id="IPR014001">
    <property type="entry name" value="Helicase_ATP-bd"/>
</dbReference>
<keyword evidence="8 10" id="KW-0067">ATP-binding</keyword>
<reference evidence="12 13" key="1">
    <citation type="journal article" date="2008" name="Int. J. Syst. Evol. Microbiol.">
        <title>Amphritea japonica sp. nov. and Amphritea balenae sp. nov., isolated from the sediment adjacent to sperm whale carcasses off Kagoshima, Japan.</title>
        <authorList>
            <person name="Miyazaki M."/>
            <person name="Nogi Y."/>
            <person name="Fujiwara Y."/>
            <person name="Kawato M."/>
            <person name="Nagahama T."/>
            <person name="Kubokawa K."/>
            <person name="Horikoshi K."/>
        </authorList>
    </citation>
    <scope>NUCLEOTIDE SEQUENCE [LARGE SCALE GENOMIC DNA]</scope>
    <source>
        <strain evidence="12 13">ATCC BAA-1530</strain>
    </source>
</reference>
<evidence type="ECO:0000256" key="4">
    <source>
        <dbReference type="ARBA" id="ARBA00022741"/>
    </source>
</evidence>
<dbReference type="InterPro" id="IPR051268">
    <property type="entry name" value="Type-I_R_enzyme_R_subunit"/>
</dbReference>
<dbReference type="InterPro" id="IPR007409">
    <property type="entry name" value="Restrct_endonuc_type1_HsdR_N"/>
</dbReference>
<dbReference type="EMBL" id="AP014545">
    <property type="protein sequence ID" value="BBB26815.1"/>
    <property type="molecule type" value="Genomic_DNA"/>
</dbReference>
<keyword evidence="7 10" id="KW-0378">Hydrolase</keyword>
<dbReference type="EC" id="3.1.21.3" evidence="10"/>
<dbReference type="CDD" id="cd22332">
    <property type="entry name" value="HsdR_N"/>
    <property type="match status" value="1"/>
</dbReference>
<evidence type="ECO:0000256" key="9">
    <source>
        <dbReference type="ARBA" id="ARBA00023125"/>
    </source>
</evidence>
<evidence type="ECO:0000259" key="11">
    <source>
        <dbReference type="SMART" id="SM00487"/>
    </source>
</evidence>
<evidence type="ECO:0000256" key="1">
    <source>
        <dbReference type="ARBA" id="ARBA00000851"/>
    </source>
</evidence>
<dbReference type="Pfam" id="PF22679">
    <property type="entry name" value="T1R_D3-like"/>
    <property type="match status" value="1"/>
</dbReference>